<dbReference type="PANTHER" id="PTHR13271">
    <property type="entry name" value="UNCHARACTERIZED PUTATIVE METHYLTRANSFERASE"/>
    <property type="match status" value="1"/>
</dbReference>
<evidence type="ECO:0000313" key="1">
    <source>
        <dbReference type="EMBL" id="KAF8914232.1"/>
    </source>
</evidence>
<dbReference type="Proteomes" id="UP000724874">
    <property type="component" value="Unassembled WGS sequence"/>
</dbReference>
<dbReference type="GO" id="GO:0005634">
    <property type="term" value="C:nucleus"/>
    <property type="evidence" value="ECO:0007669"/>
    <property type="project" value="TreeGrafter"/>
</dbReference>
<dbReference type="SUPFAM" id="SSF82199">
    <property type="entry name" value="SET domain"/>
    <property type="match status" value="1"/>
</dbReference>
<sequence>MSTSKTDPYLTFKSWLADHGGGFHQDTQFNQDTFGSHVVATKDLGNDSTVVSCPFSLVITQALANKAVLEILGDPPYLKTVAWSERQWISLYIAFHWILGPEESIGRRVLAHFPYLDTLPPSEKLRTPLHFSPPELDLFRGTNLYGATADRERDWENEWAQCLSALKQLNTPWNELFTWDKYLTAATYLSSRAFPSSLLSKTPTLVASPSTEPILIPGVDSLNHARGQPVSWVVTYPSKEFTMPATEPSISLVLHPAILEDQEILNNYGPKPNSELILGYGFSIPNNPDDTILLKVGGIGGNKWEIGRNAQGVDGLWREILSAVQQSDQDSPAYEDVLDASGMMQEMVQTLIDRLPEDYVPDSTIIRVEVSTMFSHYIEGQKAILDSLMEFAKAKEQNAVEMARQEGIDIVLEDE</sequence>
<dbReference type="EMBL" id="JADNYJ010000001">
    <property type="protein sequence ID" value="KAF8914232.1"/>
    <property type="molecule type" value="Genomic_DNA"/>
</dbReference>
<accession>A0A9P5P278</accession>
<organism evidence="1 2">
    <name type="scientific">Gymnopilus junonius</name>
    <name type="common">Spectacular rustgill mushroom</name>
    <name type="synonym">Gymnopilus spectabilis subsp. junonius</name>
    <dbReference type="NCBI Taxonomy" id="109634"/>
    <lineage>
        <taxon>Eukaryota</taxon>
        <taxon>Fungi</taxon>
        <taxon>Dikarya</taxon>
        <taxon>Basidiomycota</taxon>
        <taxon>Agaricomycotina</taxon>
        <taxon>Agaricomycetes</taxon>
        <taxon>Agaricomycetidae</taxon>
        <taxon>Agaricales</taxon>
        <taxon>Agaricineae</taxon>
        <taxon>Hymenogastraceae</taxon>
        <taxon>Gymnopilus</taxon>
    </lineage>
</organism>
<dbReference type="OrthoDB" id="42889at2759"/>
<dbReference type="InterPro" id="IPR050600">
    <property type="entry name" value="SETD3_SETD6_MTase"/>
</dbReference>
<dbReference type="InterPro" id="IPR046341">
    <property type="entry name" value="SET_dom_sf"/>
</dbReference>
<evidence type="ECO:0000313" key="2">
    <source>
        <dbReference type="Proteomes" id="UP000724874"/>
    </source>
</evidence>
<dbReference type="Gene3D" id="3.90.1410.10">
    <property type="entry name" value="set domain protein methyltransferase, domain 1"/>
    <property type="match status" value="1"/>
</dbReference>
<gene>
    <name evidence="1" type="ORF">CPB84DRAFT_1758768</name>
</gene>
<keyword evidence="2" id="KW-1185">Reference proteome</keyword>
<dbReference type="GO" id="GO:0016279">
    <property type="term" value="F:protein-lysine N-methyltransferase activity"/>
    <property type="evidence" value="ECO:0007669"/>
    <property type="project" value="InterPro"/>
</dbReference>
<reference evidence="1" key="1">
    <citation type="submission" date="2020-11" db="EMBL/GenBank/DDBJ databases">
        <authorList>
            <consortium name="DOE Joint Genome Institute"/>
            <person name="Ahrendt S."/>
            <person name="Riley R."/>
            <person name="Andreopoulos W."/>
            <person name="LaButti K."/>
            <person name="Pangilinan J."/>
            <person name="Ruiz-duenas F.J."/>
            <person name="Barrasa J.M."/>
            <person name="Sanchez-Garcia M."/>
            <person name="Camarero S."/>
            <person name="Miyauchi S."/>
            <person name="Serrano A."/>
            <person name="Linde D."/>
            <person name="Babiker R."/>
            <person name="Drula E."/>
            <person name="Ayuso-Fernandez I."/>
            <person name="Pacheco R."/>
            <person name="Padilla G."/>
            <person name="Ferreira P."/>
            <person name="Barriuso J."/>
            <person name="Kellner H."/>
            <person name="Castanera R."/>
            <person name="Alfaro M."/>
            <person name="Ramirez L."/>
            <person name="Pisabarro A.G."/>
            <person name="Kuo A."/>
            <person name="Tritt A."/>
            <person name="Lipzen A."/>
            <person name="He G."/>
            <person name="Yan M."/>
            <person name="Ng V."/>
            <person name="Cullen D."/>
            <person name="Martin F."/>
            <person name="Rosso M.-N."/>
            <person name="Henrissat B."/>
            <person name="Hibbett D."/>
            <person name="Martinez A.T."/>
            <person name="Grigoriev I.V."/>
        </authorList>
    </citation>
    <scope>NUCLEOTIDE SEQUENCE</scope>
    <source>
        <strain evidence="1">AH 44721</strain>
    </source>
</reference>
<name>A0A9P5P278_GYMJU</name>
<protein>
    <recommendedName>
        <fullName evidence="3">SET domain-containing protein</fullName>
    </recommendedName>
</protein>
<proteinExistence type="predicted"/>
<dbReference type="InterPro" id="IPR044432">
    <property type="entry name" value="Set10/Efm1_SET"/>
</dbReference>
<feature type="non-terminal residue" evidence="1">
    <location>
        <position position="415"/>
    </location>
</feature>
<comment type="caution">
    <text evidence="1">The sequence shown here is derived from an EMBL/GenBank/DDBJ whole genome shotgun (WGS) entry which is preliminary data.</text>
</comment>
<dbReference type="AlphaFoldDB" id="A0A9P5P278"/>
<dbReference type="PANTHER" id="PTHR13271:SF147">
    <property type="entry name" value="PROTEIN-LYSINE N-METHYLTRANSFERASE EFM1-RELATED"/>
    <property type="match status" value="1"/>
</dbReference>
<dbReference type="CDD" id="cd19180">
    <property type="entry name" value="SET_SpSET10-like"/>
    <property type="match status" value="1"/>
</dbReference>
<evidence type="ECO:0008006" key="3">
    <source>
        <dbReference type="Google" id="ProtNLM"/>
    </source>
</evidence>